<dbReference type="SMART" id="SM00671">
    <property type="entry name" value="SEL1"/>
    <property type="match status" value="5"/>
</dbReference>
<dbReference type="RefSeq" id="XP_022323237.1">
    <property type="nucleotide sequence ID" value="XM_022467529.1"/>
</dbReference>
<dbReference type="PANTHER" id="PTHR45011">
    <property type="entry name" value="DAP3-BINDING CELL DEATH ENHANCER 1"/>
    <property type="match status" value="1"/>
</dbReference>
<dbReference type="AlphaFoldDB" id="A0A8B8D523"/>
<dbReference type="InterPro" id="IPR011990">
    <property type="entry name" value="TPR-like_helical_dom_sf"/>
</dbReference>
<feature type="region of interest" description="Disordered" evidence="1">
    <location>
        <begin position="426"/>
        <end position="466"/>
    </location>
</feature>
<feature type="region of interest" description="Disordered" evidence="1">
    <location>
        <begin position="132"/>
        <end position="152"/>
    </location>
</feature>
<dbReference type="InterPro" id="IPR006597">
    <property type="entry name" value="Sel1-like"/>
</dbReference>
<evidence type="ECO:0000256" key="1">
    <source>
        <dbReference type="SAM" id="MobiDB-lite"/>
    </source>
</evidence>
<keyword evidence="2" id="KW-1185">Reference proteome</keyword>
<dbReference type="Pfam" id="PF08238">
    <property type="entry name" value="Sel1"/>
    <property type="match status" value="5"/>
</dbReference>
<dbReference type="Gene3D" id="1.25.40.10">
    <property type="entry name" value="Tetratricopeptide repeat domain"/>
    <property type="match status" value="2"/>
</dbReference>
<dbReference type="Proteomes" id="UP000694844">
    <property type="component" value="Chromosome 3"/>
</dbReference>
<dbReference type="KEGG" id="cvn:111124568"/>
<protein>
    <submittedName>
        <fullName evidence="3">Uncharacterized protein LOC111124568</fullName>
    </submittedName>
</protein>
<proteinExistence type="predicted"/>
<dbReference type="PANTHER" id="PTHR45011:SF1">
    <property type="entry name" value="DAP3-BINDING CELL DEATH ENHANCER 1"/>
    <property type="match status" value="1"/>
</dbReference>
<sequence>MWRWICGIPRALRQHLHNPRLSTTACLEEEKKTNHTRFCHTTRQTNFHGKQKDEHGRYEDWWDNKPGWNSFSTSDTLGVLGLGAIVYLSLQITKCHQKISERTEKPVPARNCLISQISQVVFCHPSTVRRLGEEKGQSQVKDSGKSPVEWKDKGDPLSKVMNEFENVVQKYVAIAKTIQAQRKAKQGEMTDAVSMWKEASDMGYSRSQFNLGLSYETGQGVKKDARKAAKYYKLAAAENHTQAMYNLALMYQEGTGVKKDTNKTLHLMETAAAQGLAQAQTYLGVHYTEPNYLDYNKAVSMFSEAARQEHAEAQYFLGICYEQGLGVEVNECKAAHLYSQAAQSGHDGALYNLAVFHEYGIGGIPEDFISAEELYRKSAQLGNEMAEDKIMEIEAKKVVKPWKGDYPPCKMDEFLHDLDQFVDNQKDKSQECRDKKNSIPRTYPQGESELKGNNSRSSLPLSSSSPSLTEYVRQHLSPLQIPAGPDSSLLSPLAVQELVGVWNPQFGSPKLPFPSPPSVDFTLGDEDKELLSVNNLNLAAAASDIHFQILEKDRHHFSSMIQRNSTMPDLQSQTVSCM</sequence>
<accession>A0A8B8D523</accession>
<evidence type="ECO:0000313" key="2">
    <source>
        <dbReference type="Proteomes" id="UP000694844"/>
    </source>
</evidence>
<dbReference type="SUPFAM" id="SSF81901">
    <property type="entry name" value="HCP-like"/>
    <property type="match status" value="2"/>
</dbReference>
<dbReference type="OrthoDB" id="2384430at2759"/>
<organism evidence="2 3">
    <name type="scientific">Crassostrea virginica</name>
    <name type="common">Eastern oyster</name>
    <dbReference type="NCBI Taxonomy" id="6565"/>
    <lineage>
        <taxon>Eukaryota</taxon>
        <taxon>Metazoa</taxon>
        <taxon>Spiralia</taxon>
        <taxon>Lophotrochozoa</taxon>
        <taxon>Mollusca</taxon>
        <taxon>Bivalvia</taxon>
        <taxon>Autobranchia</taxon>
        <taxon>Pteriomorphia</taxon>
        <taxon>Ostreida</taxon>
        <taxon>Ostreoidea</taxon>
        <taxon>Ostreidae</taxon>
        <taxon>Crassostrea</taxon>
    </lineage>
</organism>
<evidence type="ECO:0000313" key="3">
    <source>
        <dbReference type="RefSeq" id="XP_022323237.1"/>
    </source>
</evidence>
<dbReference type="GeneID" id="111124568"/>
<gene>
    <name evidence="3" type="primary">LOC111124568</name>
</gene>
<reference evidence="3" key="1">
    <citation type="submission" date="2025-08" db="UniProtKB">
        <authorList>
            <consortium name="RefSeq"/>
        </authorList>
    </citation>
    <scope>IDENTIFICATION</scope>
    <source>
        <tissue evidence="3">Whole sample</tissue>
    </source>
</reference>
<dbReference type="InterPro" id="IPR052748">
    <property type="entry name" value="ISR_Activator"/>
</dbReference>
<name>A0A8B8D523_CRAVI</name>
<feature type="compositionally biased region" description="Basic and acidic residues" evidence="1">
    <location>
        <begin position="426"/>
        <end position="437"/>
    </location>
</feature>
<feature type="compositionally biased region" description="Low complexity" evidence="1">
    <location>
        <begin position="455"/>
        <end position="466"/>
    </location>
</feature>